<dbReference type="WBParaSite" id="SMUV_0000916101-mRNA-1">
    <property type="protein sequence ID" value="SMUV_0000916101-mRNA-1"/>
    <property type="gene ID" value="SMUV_0000916101"/>
</dbReference>
<name>A0A0N5AW72_9BILA</name>
<evidence type="ECO:0000313" key="2">
    <source>
        <dbReference type="WBParaSite" id="SMUV_0000916101-mRNA-1"/>
    </source>
</evidence>
<dbReference type="AlphaFoldDB" id="A0A0N5AW72"/>
<protein>
    <submittedName>
        <fullName evidence="2">Cuticle protein 16.5</fullName>
    </submittedName>
</protein>
<reference evidence="2" key="1">
    <citation type="submission" date="2017-02" db="UniProtKB">
        <authorList>
            <consortium name="WormBaseParasite"/>
        </authorList>
    </citation>
    <scope>IDENTIFICATION</scope>
</reference>
<dbReference type="Proteomes" id="UP000046393">
    <property type="component" value="Unplaced"/>
</dbReference>
<proteinExistence type="predicted"/>
<accession>A0A0N5AW72</accession>
<organism evidence="1 2">
    <name type="scientific">Syphacia muris</name>
    <dbReference type="NCBI Taxonomy" id="451379"/>
    <lineage>
        <taxon>Eukaryota</taxon>
        <taxon>Metazoa</taxon>
        <taxon>Ecdysozoa</taxon>
        <taxon>Nematoda</taxon>
        <taxon>Chromadorea</taxon>
        <taxon>Rhabditida</taxon>
        <taxon>Spirurina</taxon>
        <taxon>Oxyuridomorpha</taxon>
        <taxon>Oxyuroidea</taxon>
        <taxon>Oxyuridae</taxon>
        <taxon>Syphacia</taxon>
    </lineage>
</organism>
<sequence length="158" mass="17329">MEERKKGKFDEISFSPKMLIEHISYIQALVLRKEARLKFRLFWSVFGCSVRSIHVSISTTIVAILAVLVASTQCAYLYSPYYSYAGSAYYTAPAVAAESYAPVYASPAYASAYEATAYVPSYAAAYASSPYAYVYGSNAAAKNAPEQSKFKSGLLSKH</sequence>
<keyword evidence="1" id="KW-1185">Reference proteome</keyword>
<evidence type="ECO:0000313" key="1">
    <source>
        <dbReference type="Proteomes" id="UP000046393"/>
    </source>
</evidence>